<accession>A0A916Z273</accession>
<dbReference type="EMBL" id="BMIP01000004">
    <property type="protein sequence ID" value="GGD72204.1"/>
    <property type="molecule type" value="Genomic_DNA"/>
</dbReference>
<dbReference type="Pfam" id="PF13717">
    <property type="entry name" value="Zn_ribbon_4"/>
    <property type="match status" value="1"/>
</dbReference>
<feature type="transmembrane region" description="Helical" evidence="1">
    <location>
        <begin position="141"/>
        <end position="161"/>
    </location>
</feature>
<reference evidence="3" key="2">
    <citation type="submission" date="2020-09" db="EMBL/GenBank/DDBJ databases">
        <authorList>
            <person name="Sun Q."/>
            <person name="Zhou Y."/>
        </authorList>
    </citation>
    <scope>NUCLEOTIDE SEQUENCE</scope>
    <source>
        <strain evidence="3">CGMCC 1.15360</strain>
    </source>
</reference>
<gene>
    <name evidence="3" type="ORF">GCM10010990_22130</name>
</gene>
<evidence type="ECO:0000259" key="2">
    <source>
        <dbReference type="Pfam" id="PF13717"/>
    </source>
</evidence>
<name>A0A916Z273_9SPHN</name>
<keyword evidence="1" id="KW-0472">Membrane</keyword>
<proteinExistence type="predicted"/>
<comment type="caution">
    <text evidence="3">The sequence shown here is derived from an EMBL/GenBank/DDBJ whole genome shotgun (WGS) entry which is preliminary data.</text>
</comment>
<evidence type="ECO:0000256" key="1">
    <source>
        <dbReference type="SAM" id="Phobius"/>
    </source>
</evidence>
<evidence type="ECO:0000313" key="3">
    <source>
        <dbReference type="EMBL" id="GGD72204.1"/>
    </source>
</evidence>
<keyword evidence="4" id="KW-1185">Reference proteome</keyword>
<evidence type="ECO:0000313" key="4">
    <source>
        <dbReference type="Proteomes" id="UP000612349"/>
    </source>
</evidence>
<keyword evidence="1" id="KW-0812">Transmembrane</keyword>
<reference evidence="3" key="1">
    <citation type="journal article" date="2014" name="Int. J. Syst. Evol. Microbiol.">
        <title>Complete genome sequence of Corynebacterium casei LMG S-19264T (=DSM 44701T), isolated from a smear-ripened cheese.</title>
        <authorList>
            <consortium name="US DOE Joint Genome Institute (JGI-PGF)"/>
            <person name="Walter F."/>
            <person name="Albersmeier A."/>
            <person name="Kalinowski J."/>
            <person name="Ruckert C."/>
        </authorList>
    </citation>
    <scope>NUCLEOTIDE SEQUENCE</scope>
    <source>
        <strain evidence="3">CGMCC 1.15360</strain>
    </source>
</reference>
<protein>
    <recommendedName>
        <fullName evidence="2">Zinc finger/thioredoxin putative domain-containing protein</fullName>
    </recommendedName>
</protein>
<organism evidence="3 4">
    <name type="scientific">Croceicoccus mobilis</name>
    <dbReference type="NCBI Taxonomy" id="1703339"/>
    <lineage>
        <taxon>Bacteria</taxon>
        <taxon>Pseudomonadati</taxon>
        <taxon>Pseudomonadota</taxon>
        <taxon>Alphaproteobacteria</taxon>
        <taxon>Sphingomonadales</taxon>
        <taxon>Erythrobacteraceae</taxon>
        <taxon>Croceicoccus</taxon>
    </lineage>
</organism>
<keyword evidence="1" id="KW-1133">Transmembrane helix</keyword>
<dbReference type="OrthoDB" id="7159357at2"/>
<dbReference type="AlphaFoldDB" id="A0A916Z273"/>
<feature type="domain" description="Zinc finger/thioredoxin putative" evidence="2">
    <location>
        <begin position="3"/>
        <end position="37"/>
    </location>
</feature>
<dbReference type="NCBIfam" id="TIGR02098">
    <property type="entry name" value="MJ0042_CXXC"/>
    <property type="match status" value="1"/>
</dbReference>
<sequence length="162" mass="18380">MVMHVTCQSCDTHYAVPAELVGDGGRRMRCGECGSRWWQDAGAMAGAGVAVAEKPASRTLVVQRNGQWQEESSHRFTSFFDNVSNRFSAQDFDAADHSPQRFQRMKTGRQQRRLREENAIVEAEYREIRDWRGGIEKIKYWLPRAGVVGLMAASILIVIFVE</sequence>
<dbReference type="Proteomes" id="UP000612349">
    <property type="component" value="Unassembled WGS sequence"/>
</dbReference>
<dbReference type="InterPro" id="IPR011723">
    <property type="entry name" value="Znf/thioredoxin_put"/>
</dbReference>